<name>A5CA78_VITVI</name>
<protein>
    <submittedName>
        <fullName evidence="1">Uncharacterized protein</fullName>
    </submittedName>
</protein>
<dbReference type="EMBL" id="AM487850">
    <property type="protein sequence ID" value="CAN62246.1"/>
    <property type="molecule type" value="Genomic_DNA"/>
</dbReference>
<reference evidence="1" key="1">
    <citation type="journal article" date="2007" name="PLoS ONE">
        <title>The first genome sequence of an elite grapevine cultivar (Pinot noir Vitis vinifera L.): coping with a highly heterozygous genome.</title>
        <authorList>
            <person name="Velasco R."/>
            <person name="Zharkikh A."/>
            <person name="Troggio M."/>
            <person name="Cartwright D.A."/>
            <person name="Cestaro A."/>
            <person name="Pruss D."/>
            <person name="Pindo M."/>
            <person name="FitzGerald L.M."/>
            <person name="Vezzulli S."/>
            <person name="Reid J."/>
            <person name="Malacarne G."/>
            <person name="Iliev D."/>
            <person name="Coppola G."/>
            <person name="Wardell B."/>
            <person name="Micheletti D."/>
            <person name="Macalma T."/>
            <person name="Facci M."/>
            <person name="Mitchell J.T."/>
            <person name="Perazzolli M."/>
            <person name="Eldredge G."/>
            <person name="Gatto P."/>
            <person name="Oyzerski R."/>
            <person name="Moretto M."/>
            <person name="Gutin N."/>
            <person name="Stefanini M."/>
            <person name="Chen Y."/>
            <person name="Segala C."/>
            <person name="Davenport C."/>
            <person name="Dematte L."/>
            <person name="Mraz A."/>
            <person name="Battilana J."/>
            <person name="Stormo K."/>
            <person name="Costa F."/>
            <person name="Tao Q."/>
            <person name="Si-Ammour A."/>
            <person name="Harkins T."/>
            <person name="Lackey A."/>
            <person name="Perbost C."/>
            <person name="Taillon B."/>
            <person name="Stella A."/>
            <person name="Solovyev V."/>
            <person name="Fawcett J.A."/>
            <person name="Sterck L."/>
            <person name="Vandepoele K."/>
            <person name="Grando S.M."/>
            <person name="Toppo S."/>
            <person name="Moser C."/>
            <person name="Lanchbury J."/>
            <person name="Bogden R."/>
            <person name="Skolnick M."/>
            <person name="Sgaramella V."/>
            <person name="Bhatnagar S.K."/>
            <person name="Fontana P."/>
            <person name="Gutin A."/>
            <person name="Van de Peer Y."/>
            <person name="Salamini F."/>
            <person name="Viola R."/>
        </authorList>
    </citation>
    <scope>NUCLEOTIDE SEQUENCE</scope>
</reference>
<dbReference type="AlphaFoldDB" id="A5CA78"/>
<proteinExistence type="predicted"/>
<accession>A5CA78</accession>
<gene>
    <name evidence="1" type="ORF">VITISV_023343</name>
</gene>
<sequence length="93" mass="11100">MAFAMGNGRRVRIWKDKLYGDKLLSTSFPSLYVIASPKEAWVEDVWNPLAVKDCWARCFFRRFNDWKVEFVEHFLLRLQARKVCKEDVDDKVI</sequence>
<organism evidence="1">
    <name type="scientific">Vitis vinifera</name>
    <name type="common">Grape</name>
    <dbReference type="NCBI Taxonomy" id="29760"/>
    <lineage>
        <taxon>Eukaryota</taxon>
        <taxon>Viridiplantae</taxon>
        <taxon>Streptophyta</taxon>
        <taxon>Embryophyta</taxon>
        <taxon>Tracheophyta</taxon>
        <taxon>Spermatophyta</taxon>
        <taxon>Magnoliopsida</taxon>
        <taxon>eudicotyledons</taxon>
        <taxon>Gunneridae</taxon>
        <taxon>Pentapetalae</taxon>
        <taxon>rosids</taxon>
        <taxon>Vitales</taxon>
        <taxon>Vitaceae</taxon>
        <taxon>Viteae</taxon>
        <taxon>Vitis</taxon>
    </lineage>
</organism>
<evidence type="ECO:0000313" key="1">
    <source>
        <dbReference type="EMBL" id="CAN62246.1"/>
    </source>
</evidence>